<feature type="compositionally biased region" description="Basic residues" evidence="1">
    <location>
        <begin position="242"/>
        <end position="255"/>
    </location>
</feature>
<dbReference type="AlphaFoldDB" id="A0A9P0YNE6"/>
<reference evidence="2" key="1">
    <citation type="submission" date="2022-07" db="EMBL/GenBank/DDBJ databases">
        <authorList>
            <person name="Macas J."/>
            <person name="Novak P."/>
            <person name="Neumann P."/>
        </authorList>
    </citation>
    <scope>NUCLEOTIDE SEQUENCE</scope>
</reference>
<name>A0A9P0YNE6_CUSEU</name>
<dbReference type="Proteomes" id="UP001152484">
    <property type="component" value="Unassembled WGS sequence"/>
</dbReference>
<keyword evidence="3" id="KW-1185">Reference proteome</keyword>
<dbReference type="OrthoDB" id="1912561at2759"/>
<proteinExistence type="predicted"/>
<evidence type="ECO:0000313" key="3">
    <source>
        <dbReference type="Proteomes" id="UP001152484"/>
    </source>
</evidence>
<protein>
    <submittedName>
        <fullName evidence="2">Uncharacterized protein</fullName>
    </submittedName>
</protein>
<evidence type="ECO:0000313" key="2">
    <source>
        <dbReference type="EMBL" id="CAH9069597.1"/>
    </source>
</evidence>
<feature type="compositionally biased region" description="Basic and acidic residues" evidence="1">
    <location>
        <begin position="228"/>
        <end position="241"/>
    </location>
</feature>
<feature type="region of interest" description="Disordered" evidence="1">
    <location>
        <begin position="221"/>
        <end position="256"/>
    </location>
</feature>
<comment type="caution">
    <text evidence="2">The sequence shown here is derived from an EMBL/GenBank/DDBJ whole genome shotgun (WGS) entry which is preliminary data.</text>
</comment>
<dbReference type="PANTHER" id="PTHR47481:SF43">
    <property type="entry name" value="RETROTRANSPOSON COPIA-LIKE N-TERMINAL DOMAIN-CONTAINING PROTEIN"/>
    <property type="match status" value="1"/>
</dbReference>
<dbReference type="Pfam" id="PF14223">
    <property type="entry name" value="Retrotran_gag_2"/>
    <property type="match status" value="1"/>
</dbReference>
<evidence type="ECO:0000256" key="1">
    <source>
        <dbReference type="SAM" id="MobiDB-lite"/>
    </source>
</evidence>
<accession>A0A9P0YNE6</accession>
<sequence length="275" mass="29929">MTITATTPVIAITASTHFPVKLTNSNFPVRKCQVHSALIGLGIEGYVDGTIKAPDQYLDDAKTQPNPCYAIWYRQDRTIISALIGSCSETIQPLISSASTARHAWDKLALTYASASRGRIISLKSTLARTIKGNRSITAYLAEMYALSEALALAQNPISDEDLVVSILKGLGSDYGDIKSAVRVRESALPLAELQDILLEQENDLQEASNVTQTLVPTANVTTAPSHTGDRRHANQFDRRGNSTHRGRGAHHGRFSRNNSSVTCRFCDIPGHEVK</sequence>
<dbReference type="EMBL" id="CAMAPE010000005">
    <property type="protein sequence ID" value="CAH9069597.1"/>
    <property type="molecule type" value="Genomic_DNA"/>
</dbReference>
<dbReference type="PANTHER" id="PTHR47481">
    <property type="match status" value="1"/>
</dbReference>
<organism evidence="2 3">
    <name type="scientific">Cuscuta europaea</name>
    <name type="common">European dodder</name>
    <dbReference type="NCBI Taxonomy" id="41803"/>
    <lineage>
        <taxon>Eukaryota</taxon>
        <taxon>Viridiplantae</taxon>
        <taxon>Streptophyta</taxon>
        <taxon>Embryophyta</taxon>
        <taxon>Tracheophyta</taxon>
        <taxon>Spermatophyta</taxon>
        <taxon>Magnoliopsida</taxon>
        <taxon>eudicotyledons</taxon>
        <taxon>Gunneridae</taxon>
        <taxon>Pentapetalae</taxon>
        <taxon>asterids</taxon>
        <taxon>lamiids</taxon>
        <taxon>Solanales</taxon>
        <taxon>Convolvulaceae</taxon>
        <taxon>Cuscuteae</taxon>
        <taxon>Cuscuta</taxon>
        <taxon>Cuscuta subgen. Cuscuta</taxon>
    </lineage>
</organism>
<gene>
    <name evidence="2" type="ORF">CEURO_LOCUS3290</name>
</gene>